<evidence type="ECO:0000313" key="3">
    <source>
        <dbReference type="Proteomes" id="UP000308828"/>
    </source>
</evidence>
<sequence length="143" mass="15654">MSHHDHYSAEEIAAALGQVRTIALVGASPKPDRPSYGVMRFLLSRGFRVFPVNPGQVGKEILGQRVYGQLADIPDPIDMVDVFRAPEFLSDVVDEALSLPKHPKLIWGQLSVRDDAAAAKAEREGVTVIMDRCPAIEIPRLGL</sequence>
<dbReference type="Pfam" id="PF13380">
    <property type="entry name" value="CoA_binding_2"/>
    <property type="match status" value="1"/>
</dbReference>
<proteinExistence type="predicted"/>
<dbReference type="RefSeq" id="WP_136597431.1">
    <property type="nucleotide sequence ID" value="NZ_STGV01000001.1"/>
</dbReference>
<dbReference type="Proteomes" id="UP000308828">
    <property type="component" value="Unassembled WGS sequence"/>
</dbReference>
<dbReference type="Gene3D" id="3.40.50.720">
    <property type="entry name" value="NAD(P)-binding Rossmann-like Domain"/>
    <property type="match status" value="1"/>
</dbReference>
<comment type="caution">
    <text evidence="2">The sequence shown here is derived from an EMBL/GenBank/DDBJ whole genome shotgun (WGS) entry which is preliminary data.</text>
</comment>
<dbReference type="PANTHER" id="PTHR33303:SF2">
    <property type="entry name" value="COA-BINDING DOMAIN-CONTAINING PROTEIN"/>
    <property type="match status" value="1"/>
</dbReference>
<dbReference type="AlphaFoldDB" id="A0A4S8P7U3"/>
<dbReference type="OrthoDB" id="9804695at2"/>
<evidence type="ECO:0000259" key="1">
    <source>
        <dbReference type="SMART" id="SM00881"/>
    </source>
</evidence>
<organism evidence="2 3">
    <name type="scientific">Peteryoungia ipomoeae</name>
    <dbReference type="NCBI Taxonomy" id="1210932"/>
    <lineage>
        <taxon>Bacteria</taxon>
        <taxon>Pseudomonadati</taxon>
        <taxon>Pseudomonadota</taxon>
        <taxon>Alphaproteobacteria</taxon>
        <taxon>Hyphomicrobiales</taxon>
        <taxon>Rhizobiaceae</taxon>
        <taxon>Peteryoungia</taxon>
    </lineage>
</organism>
<name>A0A4S8P7U3_9HYPH</name>
<dbReference type="PANTHER" id="PTHR33303">
    <property type="entry name" value="CYTOPLASMIC PROTEIN-RELATED"/>
    <property type="match status" value="1"/>
</dbReference>
<evidence type="ECO:0000313" key="2">
    <source>
        <dbReference type="EMBL" id="THV25595.1"/>
    </source>
</evidence>
<dbReference type="SMART" id="SM00881">
    <property type="entry name" value="CoA_binding"/>
    <property type="match status" value="1"/>
</dbReference>
<dbReference type="EMBL" id="STGV01000001">
    <property type="protein sequence ID" value="THV25595.1"/>
    <property type="molecule type" value="Genomic_DNA"/>
</dbReference>
<feature type="domain" description="CoA-binding" evidence="1">
    <location>
        <begin position="16"/>
        <end position="112"/>
    </location>
</feature>
<protein>
    <submittedName>
        <fullName evidence="2">CoA-binding protein</fullName>
    </submittedName>
</protein>
<reference evidence="2 3" key="1">
    <citation type="submission" date="2019-04" db="EMBL/GenBank/DDBJ databases">
        <title>Genome sequence of strain shin9-1.</title>
        <authorList>
            <person name="Gao J."/>
            <person name="Sun J."/>
        </authorList>
    </citation>
    <scope>NUCLEOTIDE SEQUENCE [LARGE SCALE GENOMIC DNA]</scope>
    <source>
        <strain evidence="3">shin9-1</strain>
    </source>
</reference>
<dbReference type="SUPFAM" id="SSF51735">
    <property type="entry name" value="NAD(P)-binding Rossmann-fold domains"/>
    <property type="match status" value="1"/>
</dbReference>
<dbReference type="InterPro" id="IPR036291">
    <property type="entry name" value="NAD(P)-bd_dom_sf"/>
</dbReference>
<accession>A0A4S8P7U3</accession>
<keyword evidence="3" id="KW-1185">Reference proteome</keyword>
<gene>
    <name evidence="2" type="ORF">FAA97_05250</name>
</gene>
<dbReference type="InterPro" id="IPR003781">
    <property type="entry name" value="CoA-bd"/>
</dbReference>